<comment type="caution">
    <text evidence="2">The sequence shown here is derived from an EMBL/GenBank/DDBJ whole genome shotgun (WGS) entry which is preliminary data.</text>
</comment>
<proteinExistence type="predicted"/>
<dbReference type="EMBL" id="QICL01000019">
    <property type="protein sequence ID" value="PXV62502.1"/>
    <property type="molecule type" value="Genomic_DNA"/>
</dbReference>
<keyword evidence="1" id="KW-0812">Transmembrane</keyword>
<protein>
    <submittedName>
        <fullName evidence="2">Uncharacterized protein</fullName>
    </submittedName>
</protein>
<name>A0A2V3PNJ3_9BACT</name>
<evidence type="ECO:0000313" key="3">
    <source>
        <dbReference type="Proteomes" id="UP000247973"/>
    </source>
</evidence>
<keyword evidence="1" id="KW-0472">Membrane</keyword>
<reference evidence="2 3" key="1">
    <citation type="submission" date="2018-03" db="EMBL/GenBank/DDBJ databases">
        <title>Genomic Encyclopedia of Archaeal and Bacterial Type Strains, Phase II (KMG-II): from individual species to whole genera.</title>
        <authorList>
            <person name="Goeker M."/>
        </authorList>
    </citation>
    <scope>NUCLEOTIDE SEQUENCE [LARGE SCALE GENOMIC DNA]</scope>
    <source>
        <strain evidence="2 3">DSM 100214</strain>
    </source>
</reference>
<evidence type="ECO:0000256" key="1">
    <source>
        <dbReference type="SAM" id="Phobius"/>
    </source>
</evidence>
<dbReference type="Proteomes" id="UP000247973">
    <property type="component" value="Unassembled WGS sequence"/>
</dbReference>
<sequence length="173" mass="19859">MSMTQIALLKKAEIPTNKQIQEAIQNMGYDFKIFENLEKKIDQNGLNCNINGQQTYFETYLVNADEVDESWIKTDLTNEDSAILFVWGADFAAAVCIGLISVVLIDQSKALIYYMDDQMRYTKEMLIADTSQILEELKKQDNSSKTDKEIANSNSANFQIKQNFWNRLKGVFK</sequence>
<keyword evidence="3" id="KW-1185">Reference proteome</keyword>
<evidence type="ECO:0000313" key="2">
    <source>
        <dbReference type="EMBL" id="PXV62502.1"/>
    </source>
</evidence>
<accession>A0A2V3PNJ3</accession>
<organism evidence="2 3">
    <name type="scientific">Dysgonomonas alginatilytica</name>
    <dbReference type="NCBI Taxonomy" id="1605892"/>
    <lineage>
        <taxon>Bacteria</taxon>
        <taxon>Pseudomonadati</taxon>
        <taxon>Bacteroidota</taxon>
        <taxon>Bacteroidia</taxon>
        <taxon>Bacteroidales</taxon>
        <taxon>Dysgonomonadaceae</taxon>
        <taxon>Dysgonomonas</taxon>
    </lineage>
</organism>
<gene>
    <name evidence="2" type="ORF">CLV62_11944</name>
</gene>
<feature type="transmembrane region" description="Helical" evidence="1">
    <location>
        <begin position="82"/>
        <end position="105"/>
    </location>
</feature>
<keyword evidence="1" id="KW-1133">Transmembrane helix</keyword>
<dbReference type="AlphaFoldDB" id="A0A2V3PNJ3"/>